<dbReference type="InterPro" id="IPR029044">
    <property type="entry name" value="Nucleotide-diphossugar_trans"/>
</dbReference>
<evidence type="ECO:0000256" key="1">
    <source>
        <dbReference type="ARBA" id="ARBA00022679"/>
    </source>
</evidence>
<dbReference type="GO" id="GO:0070567">
    <property type="term" value="F:cytidylyltransferase activity"/>
    <property type="evidence" value="ECO:0007669"/>
    <property type="project" value="InterPro"/>
</dbReference>
<dbReference type="SUPFAM" id="SSF53448">
    <property type="entry name" value="Nucleotide-diphospho-sugar transferases"/>
    <property type="match status" value="1"/>
</dbReference>
<dbReference type="CDD" id="cd02516">
    <property type="entry name" value="CDP-ME_synthetase"/>
    <property type="match status" value="1"/>
</dbReference>
<dbReference type="PANTHER" id="PTHR43015:SF1">
    <property type="entry name" value="D-RIBITOL-5-PHOSPHATE CYTIDYLYLTRANSFERASE"/>
    <property type="match status" value="1"/>
</dbReference>
<evidence type="ECO:0000256" key="2">
    <source>
        <dbReference type="ARBA" id="ARBA00022695"/>
    </source>
</evidence>
<name>A0A7X2XES7_9FIRM</name>
<protein>
    <submittedName>
        <fullName evidence="3">NTP transferase domain-containing protein</fullName>
    </submittedName>
</protein>
<evidence type="ECO:0000313" key="4">
    <source>
        <dbReference type="EMBL" id="MTU03324.1"/>
    </source>
</evidence>
<keyword evidence="2" id="KW-0548">Nucleotidyltransferase</keyword>
<dbReference type="Gene3D" id="3.90.550.10">
    <property type="entry name" value="Spore Coat Polysaccharide Biosynthesis Protein SpsA, Chain A"/>
    <property type="match status" value="1"/>
</dbReference>
<reference evidence="5 6" key="1">
    <citation type="journal article" date="2019" name="Nat. Med.">
        <title>A library of human gut bacterial isolates paired with longitudinal multiomics data enables mechanistic microbiome research.</title>
        <authorList>
            <person name="Poyet M."/>
            <person name="Groussin M."/>
            <person name="Gibbons S.M."/>
            <person name="Avila-Pacheco J."/>
            <person name="Jiang X."/>
            <person name="Kearney S.M."/>
            <person name="Perrotta A.R."/>
            <person name="Berdy B."/>
            <person name="Zhao S."/>
            <person name="Lieberman T.D."/>
            <person name="Swanson P.K."/>
            <person name="Smith M."/>
            <person name="Roesemann S."/>
            <person name="Alexander J.E."/>
            <person name="Rich S.A."/>
            <person name="Livny J."/>
            <person name="Vlamakis H."/>
            <person name="Clish C."/>
            <person name="Bullock K."/>
            <person name="Deik A."/>
            <person name="Scott J."/>
            <person name="Pierce K.A."/>
            <person name="Xavier R.J."/>
            <person name="Alm E.J."/>
        </authorList>
    </citation>
    <scope>NUCLEOTIDE SEQUENCE [LARGE SCALE GENOMIC DNA]</scope>
    <source>
        <strain evidence="3 6">BIOML-A13</strain>
        <strain evidence="4 5">BIOML-A3</strain>
    </source>
</reference>
<dbReference type="EMBL" id="WNBW01000001">
    <property type="protein sequence ID" value="MTU03324.1"/>
    <property type="molecule type" value="Genomic_DNA"/>
</dbReference>
<dbReference type="InterPro" id="IPR034683">
    <property type="entry name" value="IspD/TarI"/>
</dbReference>
<gene>
    <name evidence="3" type="ORF">GMD11_02775</name>
    <name evidence="4" type="ORF">GMD18_02775</name>
</gene>
<evidence type="ECO:0000313" key="6">
    <source>
        <dbReference type="Proteomes" id="UP000484547"/>
    </source>
</evidence>
<sequence length="234" mass="26401">MNIALLTAGGIGSRMQQEIPKQFLHVDNKPIIVYTLEAFQNNPNIDAIIVAVLERWEDILWAYAKQFNITKMKWVVVGGKSGQESIFNCLKKLEEEKIDLNSGIVIHDGNRPLITQDIITDSLATYNKYGSAVAAIPCVEAIFKSTNSQSSEVSIPRNELFRTQTPHTYSFSKLLWAHEEAEKRKIENTAATCVLMNLLGEEIYFSLGSEKNLKITTLDDLDIFKALIKEEKHV</sequence>
<dbReference type="OrthoDB" id="9806837at2"/>
<keyword evidence="5" id="KW-1185">Reference proteome</keyword>
<accession>A0A7X2XES7</accession>
<dbReference type="AlphaFoldDB" id="A0A7X2XES7"/>
<dbReference type="PANTHER" id="PTHR43015">
    <property type="entry name" value="D-RIBITOL-5-PHOSPHATE CYTIDYLYLTRANSFERASE"/>
    <property type="match status" value="1"/>
</dbReference>
<evidence type="ECO:0000313" key="3">
    <source>
        <dbReference type="EMBL" id="MTT75192.1"/>
    </source>
</evidence>
<keyword evidence="1 3" id="KW-0808">Transferase</keyword>
<organism evidence="3 6">
    <name type="scientific">Phascolarctobacterium faecium</name>
    <dbReference type="NCBI Taxonomy" id="33025"/>
    <lineage>
        <taxon>Bacteria</taxon>
        <taxon>Bacillati</taxon>
        <taxon>Bacillota</taxon>
        <taxon>Negativicutes</taxon>
        <taxon>Acidaminococcales</taxon>
        <taxon>Acidaminococcaceae</taxon>
        <taxon>Phascolarctobacterium</taxon>
    </lineage>
</organism>
<proteinExistence type="predicted"/>
<dbReference type="EMBL" id="WNBM01000001">
    <property type="protein sequence ID" value="MTT75192.1"/>
    <property type="molecule type" value="Genomic_DNA"/>
</dbReference>
<evidence type="ECO:0000313" key="5">
    <source>
        <dbReference type="Proteomes" id="UP000443070"/>
    </source>
</evidence>
<dbReference type="Proteomes" id="UP000484547">
    <property type="component" value="Unassembled WGS sequence"/>
</dbReference>
<dbReference type="Pfam" id="PF01128">
    <property type="entry name" value="IspD"/>
    <property type="match status" value="1"/>
</dbReference>
<dbReference type="Proteomes" id="UP000443070">
    <property type="component" value="Unassembled WGS sequence"/>
</dbReference>
<dbReference type="GO" id="GO:0005829">
    <property type="term" value="C:cytosol"/>
    <property type="evidence" value="ECO:0007669"/>
    <property type="project" value="TreeGrafter"/>
</dbReference>
<dbReference type="RefSeq" id="WP_154338765.1">
    <property type="nucleotide sequence ID" value="NZ_DBFWOH010000041.1"/>
</dbReference>
<comment type="caution">
    <text evidence="3">The sequence shown here is derived from an EMBL/GenBank/DDBJ whole genome shotgun (WGS) entry which is preliminary data.</text>
</comment>